<dbReference type="PRINTS" id="PR00315">
    <property type="entry name" value="ELONGATNFCT"/>
</dbReference>
<comment type="similarity">
    <text evidence="14">Belongs to the TRAFAC class translation factor GTPase superfamily. Classic translation factor GTPase family. CysN/NodQ subfamily.</text>
</comment>
<dbReference type="Gene3D" id="3.40.50.300">
    <property type="entry name" value="P-loop containing nucleotide triphosphate hydrolases"/>
    <property type="match status" value="2"/>
</dbReference>
<dbReference type="InterPro" id="IPR031157">
    <property type="entry name" value="G_TR_CS"/>
</dbReference>
<dbReference type="InterPro" id="IPR027417">
    <property type="entry name" value="P-loop_NTPase"/>
</dbReference>
<dbReference type="GO" id="GO:0004781">
    <property type="term" value="F:sulfate adenylyltransferase (ATP) activity"/>
    <property type="evidence" value="ECO:0007669"/>
    <property type="project" value="UniProtKB-UniRule"/>
</dbReference>
<dbReference type="InterPro" id="IPR041757">
    <property type="entry name" value="CysN_GTP-bd"/>
</dbReference>
<comment type="caution">
    <text evidence="17">The sequence shown here is derived from an EMBL/GenBank/DDBJ whole genome shotgun (WGS) entry which is preliminary data.</text>
</comment>
<dbReference type="EC" id="2.7.1.25" evidence="15"/>
<evidence type="ECO:0000313" key="17">
    <source>
        <dbReference type="EMBL" id="PEN06255.1"/>
    </source>
</evidence>
<dbReference type="NCBIfam" id="TIGR00231">
    <property type="entry name" value="small_GTP"/>
    <property type="match status" value="1"/>
</dbReference>
<dbReference type="FunFam" id="3.40.50.300:FF:000119">
    <property type="entry name" value="Sulfate adenylyltransferase subunit 1"/>
    <property type="match status" value="1"/>
</dbReference>
<evidence type="ECO:0000313" key="18">
    <source>
        <dbReference type="Proteomes" id="UP000221024"/>
    </source>
</evidence>
<dbReference type="PROSITE" id="PS51722">
    <property type="entry name" value="G_TR_2"/>
    <property type="match status" value="1"/>
</dbReference>
<feature type="binding site" evidence="14">
    <location>
        <begin position="10"/>
        <end position="17"/>
    </location>
    <ligand>
        <name>GTP</name>
        <dbReference type="ChEBI" id="CHEBI:37565"/>
    </ligand>
</feature>
<keyword evidence="5" id="KW-0536">Nodulation</keyword>
<dbReference type="CDD" id="cd03695">
    <property type="entry name" value="CysN_NodQ_II"/>
    <property type="match status" value="1"/>
</dbReference>
<dbReference type="PANTHER" id="PTHR23115">
    <property type="entry name" value="TRANSLATION FACTOR"/>
    <property type="match status" value="1"/>
</dbReference>
<dbReference type="GO" id="GO:0005525">
    <property type="term" value="F:GTP binding"/>
    <property type="evidence" value="ECO:0007669"/>
    <property type="project" value="UniProtKB-UniRule"/>
</dbReference>
<dbReference type="AlphaFoldDB" id="A0A2H3NK88"/>
<dbReference type="CDD" id="cd04095">
    <property type="entry name" value="CysN_NoDQ_III"/>
    <property type="match status" value="1"/>
</dbReference>
<evidence type="ECO:0000256" key="9">
    <source>
        <dbReference type="ARBA" id="ARBA00022777"/>
    </source>
</evidence>
<dbReference type="Proteomes" id="UP000221024">
    <property type="component" value="Unassembled WGS sequence"/>
</dbReference>
<dbReference type="NCBIfam" id="NF003478">
    <property type="entry name" value="PRK05124.1"/>
    <property type="match status" value="1"/>
</dbReference>
<evidence type="ECO:0000256" key="3">
    <source>
        <dbReference type="ARBA" id="ARBA00005438"/>
    </source>
</evidence>
<proteinExistence type="inferred from homology"/>
<dbReference type="SUPFAM" id="SSF50465">
    <property type="entry name" value="EF-Tu/eEF-1alpha/eIF2-gamma C-terminal domain"/>
    <property type="match status" value="1"/>
</dbReference>
<evidence type="ECO:0000256" key="12">
    <source>
        <dbReference type="ARBA" id="ARBA00023268"/>
    </source>
</evidence>
<keyword evidence="11 14" id="KW-0342">GTP-binding</keyword>
<evidence type="ECO:0000256" key="7">
    <source>
        <dbReference type="ARBA" id="ARBA00022695"/>
    </source>
</evidence>
<dbReference type="UniPathway" id="UPA00140">
    <property type="reaction ID" value="UER00204"/>
</dbReference>
<evidence type="ECO:0000256" key="8">
    <source>
        <dbReference type="ARBA" id="ARBA00022741"/>
    </source>
</evidence>
<comment type="catalytic activity">
    <reaction evidence="1 15">
        <text>adenosine 5'-phosphosulfate + ATP = 3'-phosphoadenylyl sulfate + ADP + H(+)</text>
        <dbReference type="Rhea" id="RHEA:24152"/>
        <dbReference type="ChEBI" id="CHEBI:15378"/>
        <dbReference type="ChEBI" id="CHEBI:30616"/>
        <dbReference type="ChEBI" id="CHEBI:58243"/>
        <dbReference type="ChEBI" id="CHEBI:58339"/>
        <dbReference type="ChEBI" id="CHEBI:456216"/>
        <dbReference type="EC" id="2.7.1.25"/>
    </reaction>
</comment>
<keyword evidence="7 14" id="KW-0548">Nucleotidyltransferase</keyword>
<comment type="pathway">
    <text evidence="14">Sulfur metabolism; hydrogen sulfide biosynthesis; sulfite from sulfate: step 1/3.</text>
</comment>
<dbReference type="GO" id="GO:0000103">
    <property type="term" value="P:sulfate assimilation"/>
    <property type="evidence" value="ECO:0007669"/>
    <property type="project" value="UniProtKB-UniRule"/>
</dbReference>
<dbReference type="HAMAP" id="MF_00062">
    <property type="entry name" value="Sulf_adenylyltr_sub1"/>
    <property type="match status" value="1"/>
</dbReference>
<keyword evidence="8 14" id="KW-0547">Nucleotide-binding</keyword>
<reference evidence="17 18" key="1">
    <citation type="submission" date="2017-10" db="EMBL/GenBank/DDBJ databases">
        <title>Draft genome of Longimonas halophila.</title>
        <authorList>
            <person name="Goh K.M."/>
            <person name="Shamsir M.S."/>
            <person name="Lim S.W."/>
        </authorList>
    </citation>
    <scope>NUCLEOTIDE SEQUENCE [LARGE SCALE GENOMIC DNA]</scope>
    <source>
        <strain evidence="17 18">KCTC 42399</strain>
    </source>
</reference>
<evidence type="ECO:0000256" key="11">
    <source>
        <dbReference type="ARBA" id="ARBA00023134"/>
    </source>
</evidence>
<evidence type="ECO:0000259" key="16">
    <source>
        <dbReference type="PROSITE" id="PS51722"/>
    </source>
</evidence>
<dbReference type="OrthoDB" id="9804504at2"/>
<comment type="similarity">
    <text evidence="3">In the C-terminal section; belongs to the APS kinase family.</text>
</comment>
<dbReference type="Pfam" id="PF22594">
    <property type="entry name" value="GTP-eEF1A_C"/>
    <property type="match status" value="1"/>
</dbReference>
<feature type="binding site" evidence="14">
    <location>
        <begin position="86"/>
        <end position="90"/>
    </location>
    <ligand>
        <name>GTP</name>
        <dbReference type="ChEBI" id="CHEBI:37565"/>
    </ligand>
</feature>
<comment type="function">
    <text evidence="15">Catalyzes the synthesis of activated sulfate.</text>
</comment>
<comment type="function">
    <text evidence="14">With CysD forms the ATP sulfurylase (ATPS) that catalyzes the adenylation of sulfate producing adenosine 5'-phosphosulfate (APS) and diphosphate, the first enzymatic step in sulfur assimilation pathway. APS synthesis involves the formation of a high-energy phosphoric-sulfuric acid anhydride bond driven by GTP hydrolysis by CysN coupled to ATP hydrolysis by CysD.</text>
</comment>
<dbReference type="GO" id="GO:0003924">
    <property type="term" value="F:GTPase activity"/>
    <property type="evidence" value="ECO:0007669"/>
    <property type="project" value="InterPro"/>
</dbReference>
<dbReference type="EMBL" id="PDEP01000009">
    <property type="protein sequence ID" value="PEN06255.1"/>
    <property type="molecule type" value="Genomic_DNA"/>
</dbReference>
<name>A0A2H3NK88_9BACT</name>
<dbReference type="SUPFAM" id="SSF52540">
    <property type="entry name" value="P-loop containing nucleoside triphosphate hydrolases"/>
    <property type="match status" value="2"/>
</dbReference>
<evidence type="ECO:0000256" key="5">
    <source>
        <dbReference type="ARBA" id="ARBA00022458"/>
    </source>
</evidence>
<keyword evidence="18" id="KW-1185">Reference proteome</keyword>
<comment type="pathway">
    <text evidence="15">Sulfur metabolism; hydrogen sulfide biosynthesis; sulfite from sulfate: step 2/3.</text>
</comment>
<dbReference type="InterPro" id="IPR009001">
    <property type="entry name" value="Transl_elong_EF1A/Init_IF2_C"/>
</dbReference>
<comment type="similarity">
    <text evidence="15">Belongs to the APS kinase family.</text>
</comment>
<dbReference type="NCBIfam" id="TIGR00455">
    <property type="entry name" value="apsK"/>
    <property type="match status" value="1"/>
</dbReference>
<feature type="binding site" evidence="15">
    <location>
        <begin position="459"/>
        <end position="466"/>
    </location>
    <ligand>
        <name>ATP</name>
        <dbReference type="ChEBI" id="CHEBI:30616"/>
    </ligand>
</feature>
<feature type="domain" description="Tr-type G" evidence="16">
    <location>
        <begin position="1"/>
        <end position="213"/>
    </location>
</feature>
<dbReference type="Pfam" id="PF00009">
    <property type="entry name" value="GTP_EFTU"/>
    <property type="match status" value="1"/>
</dbReference>
<dbReference type="Pfam" id="PF01583">
    <property type="entry name" value="APS_kinase"/>
    <property type="match status" value="1"/>
</dbReference>
<dbReference type="NCBIfam" id="NF004035">
    <property type="entry name" value="PRK05506.1"/>
    <property type="match status" value="1"/>
</dbReference>
<sequence>MDLLRFTTAGSVDDGKSTLIGRLFYDTQAIFEEKMSEIQRNTQRDDEDLELALLTDGLRAEREQGITIDVAYRYFATPKRKFIIADTPGHEQYTRNMVTGASTAELAIVLLDARKGVLEQSHRHAFIASLLQIPHMIVAVNKMDLVDYDEDRFREIVDEFRDFADKLDVNDITFIPISALKGDNVVTESEKTPWYQGATLLHRLETVKTQTDRNQVDFRFPVQNVIRPHQDFRGFAGQVASGSVRPGEEVVVLPSNLTTEVESIVTLDGEQDQASPGESVVISLTDEIDVSRGSMIVRSRNRPEVTRQVDADLCWMDEEKLRTDRPYIVQHGTRETQAYVSNLVYRINVKTLHREEADTLTLNEIGRVELETADPLFIDSYRVNRHTGRFILVDPDTNATVAGGMIRGVGQDVAAVGEESTTRKEQQTSPNVVWEGLAIPREEREAKNGHKAAVMWFTGLSGAGKSTVAKALEERLFDRGIQTMHLDGDNVRHGLSGDLGFSANDREENVRRVGEVSRLFFEQGTFTLCTFVSPYREDRTRVRELLPEGRFLEVHVDCALEVCKERDPKGLYEKAEKGEISNFTGVSAPYEEPEDPEIVVRTDEHDVETCVDQIVDALEARGLIPEAE</sequence>
<dbReference type="GO" id="GO:0005524">
    <property type="term" value="F:ATP binding"/>
    <property type="evidence" value="ECO:0007669"/>
    <property type="project" value="UniProtKB-UniRule"/>
</dbReference>
<dbReference type="InterPro" id="IPR059117">
    <property type="entry name" value="APS_kinase_dom"/>
</dbReference>
<dbReference type="InterPro" id="IPR000795">
    <property type="entry name" value="T_Tr_GTP-bd_dom"/>
</dbReference>
<dbReference type="InterPro" id="IPR002891">
    <property type="entry name" value="APS"/>
</dbReference>
<dbReference type="PROSITE" id="PS00301">
    <property type="entry name" value="G_TR_1"/>
    <property type="match status" value="1"/>
</dbReference>
<comment type="subunit">
    <text evidence="14">Heterodimer composed of CysD, the smaller subunit, and CysN.</text>
</comment>
<keyword evidence="12" id="KW-0511">Multifunctional enzyme</keyword>
<keyword evidence="10 14" id="KW-0067">ATP-binding</keyword>
<dbReference type="HAMAP" id="MF_00065">
    <property type="entry name" value="Adenylyl_sulf_kinase"/>
    <property type="match status" value="1"/>
</dbReference>
<dbReference type="InterPro" id="IPR011779">
    <property type="entry name" value="SO4_adenylTrfase_lsu"/>
</dbReference>
<evidence type="ECO:0000256" key="15">
    <source>
        <dbReference type="HAMAP-Rule" id="MF_00065"/>
    </source>
</evidence>
<feature type="binding site" evidence="14">
    <location>
        <begin position="141"/>
        <end position="144"/>
    </location>
    <ligand>
        <name>GTP</name>
        <dbReference type="ChEBI" id="CHEBI:37565"/>
    </ligand>
</feature>
<dbReference type="CDD" id="cd04166">
    <property type="entry name" value="CysN_ATPS"/>
    <property type="match status" value="1"/>
</dbReference>
<dbReference type="CDD" id="cd02027">
    <property type="entry name" value="APSK"/>
    <property type="match status" value="1"/>
</dbReference>
<dbReference type="EC" id="2.7.7.4" evidence="14"/>
<evidence type="ECO:0000256" key="6">
    <source>
        <dbReference type="ARBA" id="ARBA00022679"/>
    </source>
</evidence>
<dbReference type="InterPro" id="IPR009000">
    <property type="entry name" value="Transl_B-barrel_sf"/>
</dbReference>
<dbReference type="GO" id="GO:0070814">
    <property type="term" value="P:hydrogen sulfide biosynthetic process"/>
    <property type="evidence" value="ECO:0007669"/>
    <property type="project" value="UniProtKB-UniRule"/>
</dbReference>
<protein>
    <recommendedName>
        <fullName evidence="14 15">Multifunctional fusion protein</fullName>
    </recommendedName>
    <domain>
        <recommendedName>
            <fullName evidence="14">Sulfate adenylyltransferase subunit 1</fullName>
            <ecNumber evidence="14">2.7.7.4</ecNumber>
        </recommendedName>
        <alternativeName>
            <fullName evidence="14">ATP-sulfurylase large subunit</fullName>
        </alternativeName>
        <alternativeName>
            <fullName evidence="14">Sulfate adenylate transferase</fullName>
            <shortName evidence="14">SAT</shortName>
        </alternativeName>
    </domain>
    <domain>
        <recommendedName>
            <fullName evidence="15">Adenylyl-sulfate kinase</fullName>
            <ecNumber evidence="15">2.7.1.25</ecNumber>
        </recommendedName>
        <alternativeName>
            <fullName evidence="15">APS kinase</fullName>
        </alternativeName>
        <alternativeName>
            <fullName evidence="15">ATP adenosine-5'-phosphosulfate 3'-phosphotransferase</fullName>
        </alternativeName>
        <alternativeName>
            <fullName evidence="15">Adenosine-5'-phosphosulfate kinase</fullName>
        </alternativeName>
    </domain>
</protein>
<comment type="catalytic activity">
    <reaction evidence="13 14">
        <text>sulfate + ATP + H(+) = adenosine 5'-phosphosulfate + diphosphate</text>
        <dbReference type="Rhea" id="RHEA:18133"/>
        <dbReference type="ChEBI" id="CHEBI:15378"/>
        <dbReference type="ChEBI" id="CHEBI:16189"/>
        <dbReference type="ChEBI" id="CHEBI:30616"/>
        <dbReference type="ChEBI" id="CHEBI:33019"/>
        <dbReference type="ChEBI" id="CHEBI:58243"/>
        <dbReference type="EC" id="2.7.7.4"/>
    </reaction>
</comment>
<accession>A0A2H3NK88</accession>
<comment type="function">
    <text evidence="2">APS kinase catalyzes the synthesis of activated sulfate.</text>
</comment>
<dbReference type="InterPro" id="IPR044139">
    <property type="entry name" value="CysN_NoDQ_III"/>
</dbReference>
<dbReference type="InterPro" id="IPR044138">
    <property type="entry name" value="CysN_II"/>
</dbReference>
<evidence type="ECO:0000256" key="13">
    <source>
        <dbReference type="ARBA" id="ARBA00049370"/>
    </source>
</evidence>
<dbReference type="InterPro" id="IPR054696">
    <property type="entry name" value="GTP-eEF1A_C"/>
</dbReference>
<comment type="similarity">
    <text evidence="4">In the N-terminal section; belongs to the TRAFAC class translation factor GTPase superfamily. Classic translation factor GTPase family. CysN/NodQ subfamily.</text>
</comment>
<dbReference type="RefSeq" id="WP_098062602.1">
    <property type="nucleotide sequence ID" value="NZ_PDEP01000009.1"/>
</dbReference>
<gene>
    <name evidence="15" type="primary">cysC</name>
    <name evidence="14" type="synonym">cysN</name>
    <name evidence="17" type="ORF">CRI93_10550</name>
</gene>
<organism evidence="17 18">
    <name type="scientific">Longimonas halophila</name>
    <dbReference type="NCBI Taxonomy" id="1469170"/>
    <lineage>
        <taxon>Bacteria</taxon>
        <taxon>Pseudomonadati</taxon>
        <taxon>Rhodothermota</taxon>
        <taxon>Rhodothermia</taxon>
        <taxon>Rhodothermales</taxon>
        <taxon>Salisaetaceae</taxon>
        <taxon>Longimonas</taxon>
    </lineage>
</organism>
<dbReference type="InterPro" id="IPR005225">
    <property type="entry name" value="Small_GTP-bd"/>
</dbReference>
<dbReference type="SUPFAM" id="SSF50447">
    <property type="entry name" value="Translation proteins"/>
    <property type="match status" value="1"/>
</dbReference>
<evidence type="ECO:0000256" key="10">
    <source>
        <dbReference type="ARBA" id="ARBA00022840"/>
    </source>
</evidence>
<keyword evidence="15" id="KW-0597">Phosphoprotein</keyword>
<keyword evidence="9 15" id="KW-0418">Kinase</keyword>
<dbReference type="NCBIfam" id="NF003013">
    <property type="entry name" value="PRK03846.1"/>
    <property type="match status" value="1"/>
</dbReference>
<evidence type="ECO:0000256" key="2">
    <source>
        <dbReference type="ARBA" id="ARBA00002357"/>
    </source>
</evidence>
<feature type="active site" description="Phosphoserine intermediate" evidence="15">
    <location>
        <position position="533"/>
    </location>
</feature>
<evidence type="ECO:0000256" key="14">
    <source>
        <dbReference type="HAMAP-Rule" id="MF_00062"/>
    </source>
</evidence>
<dbReference type="GO" id="GO:0004020">
    <property type="term" value="F:adenylylsulfate kinase activity"/>
    <property type="evidence" value="ECO:0007669"/>
    <property type="project" value="UniProtKB-UniRule"/>
</dbReference>
<evidence type="ECO:0000256" key="4">
    <source>
        <dbReference type="ARBA" id="ARBA00007237"/>
    </source>
</evidence>
<dbReference type="NCBIfam" id="TIGR02034">
    <property type="entry name" value="CysN"/>
    <property type="match status" value="1"/>
</dbReference>
<dbReference type="FunFam" id="3.40.50.300:FF:000212">
    <property type="entry name" value="Adenylyl-sulfate kinase"/>
    <property type="match status" value="1"/>
</dbReference>
<dbReference type="InterPro" id="IPR050100">
    <property type="entry name" value="TRAFAC_GTPase_members"/>
</dbReference>
<evidence type="ECO:0000256" key="1">
    <source>
        <dbReference type="ARBA" id="ARBA00001823"/>
    </source>
</evidence>
<dbReference type="Gene3D" id="2.40.30.10">
    <property type="entry name" value="Translation factors"/>
    <property type="match status" value="2"/>
</dbReference>
<keyword evidence="6 14" id="KW-0808">Transferase</keyword>